<dbReference type="GO" id="GO:0005507">
    <property type="term" value="F:copper ion binding"/>
    <property type="evidence" value="ECO:0007669"/>
    <property type="project" value="TreeGrafter"/>
</dbReference>
<name>A0A1G1W9J2_9BACT</name>
<evidence type="ECO:0000256" key="2">
    <source>
        <dbReference type="ARBA" id="ARBA00007353"/>
    </source>
</evidence>
<dbReference type="PANTHER" id="PTHR30616">
    <property type="entry name" value="UNCHARACTERIZED PROTEIN YFIH"/>
    <property type="match status" value="1"/>
</dbReference>
<organism evidence="11 12">
    <name type="scientific">Candidatus Woykebacteria bacterium RBG_13_40_15</name>
    <dbReference type="NCBI Taxonomy" id="1802593"/>
    <lineage>
        <taxon>Bacteria</taxon>
        <taxon>Candidatus Woykeibacteriota</taxon>
    </lineage>
</organism>
<accession>A0A1G1W9J2</accession>
<dbReference type="GO" id="GO:0017061">
    <property type="term" value="F:S-methyl-5-thioadenosine phosphorylase activity"/>
    <property type="evidence" value="ECO:0007669"/>
    <property type="project" value="UniProtKB-EC"/>
</dbReference>
<keyword evidence="4" id="KW-0479">Metal-binding</keyword>
<protein>
    <recommendedName>
        <fullName evidence="10">Purine nucleoside phosphorylase</fullName>
    </recommendedName>
</protein>
<comment type="catalytic activity">
    <reaction evidence="1">
        <text>inosine + phosphate = alpha-D-ribose 1-phosphate + hypoxanthine</text>
        <dbReference type="Rhea" id="RHEA:27646"/>
        <dbReference type="ChEBI" id="CHEBI:17368"/>
        <dbReference type="ChEBI" id="CHEBI:17596"/>
        <dbReference type="ChEBI" id="CHEBI:43474"/>
        <dbReference type="ChEBI" id="CHEBI:57720"/>
        <dbReference type="EC" id="2.4.2.1"/>
    </reaction>
    <physiologicalReaction direction="left-to-right" evidence="1">
        <dbReference type="Rhea" id="RHEA:27647"/>
    </physiologicalReaction>
</comment>
<dbReference type="InterPro" id="IPR003730">
    <property type="entry name" value="Cu_polyphenol_OxRdtase"/>
</dbReference>
<dbReference type="AlphaFoldDB" id="A0A1G1W9J2"/>
<dbReference type="NCBIfam" id="TIGR00726">
    <property type="entry name" value="peptidoglycan editing factor PgeF"/>
    <property type="match status" value="1"/>
</dbReference>
<evidence type="ECO:0000256" key="8">
    <source>
        <dbReference type="ARBA" id="ARBA00048968"/>
    </source>
</evidence>
<comment type="caution">
    <text evidence="11">The sequence shown here is derived from an EMBL/GenBank/DDBJ whole genome shotgun (WGS) entry which is preliminary data.</text>
</comment>
<reference evidence="11 12" key="1">
    <citation type="journal article" date="2016" name="Nat. Commun.">
        <title>Thousands of microbial genomes shed light on interconnected biogeochemical processes in an aquifer system.</title>
        <authorList>
            <person name="Anantharaman K."/>
            <person name="Brown C.T."/>
            <person name="Hug L.A."/>
            <person name="Sharon I."/>
            <person name="Castelle C.J."/>
            <person name="Probst A.J."/>
            <person name="Thomas B.C."/>
            <person name="Singh A."/>
            <person name="Wilkins M.J."/>
            <person name="Karaoz U."/>
            <person name="Brodie E.L."/>
            <person name="Williams K.H."/>
            <person name="Hubbard S.S."/>
            <person name="Banfield J.F."/>
        </authorList>
    </citation>
    <scope>NUCLEOTIDE SEQUENCE [LARGE SCALE GENOMIC DNA]</scope>
</reference>
<evidence type="ECO:0000256" key="7">
    <source>
        <dbReference type="ARBA" id="ARBA00047989"/>
    </source>
</evidence>
<comment type="catalytic activity">
    <reaction evidence="9">
        <text>S-methyl-5'-thioadenosine + phosphate = 5-(methylsulfanyl)-alpha-D-ribose 1-phosphate + adenine</text>
        <dbReference type="Rhea" id="RHEA:11852"/>
        <dbReference type="ChEBI" id="CHEBI:16708"/>
        <dbReference type="ChEBI" id="CHEBI:17509"/>
        <dbReference type="ChEBI" id="CHEBI:43474"/>
        <dbReference type="ChEBI" id="CHEBI:58533"/>
        <dbReference type="EC" id="2.4.2.28"/>
    </reaction>
    <physiologicalReaction direction="left-to-right" evidence="9">
        <dbReference type="Rhea" id="RHEA:11853"/>
    </physiologicalReaction>
</comment>
<comment type="catalytic activity">
    <reaction evidence="7">
        <text>adenosine + H2O + H(+) = inosine + NH4(+)</text>
        <dbReference type="Rhea" id="RHEA:24408"/>
        <dbReference type="ChEBI" id="CHEBI:15377"/>
        <dbReference type="ChEBI" id="CHEBI:15378"/>
        <dbReference type="ChEBI" id="CHEBI:16335"/>
        <dbReference type="ChEBI" id="CHEBI:17596"/>
        <dbReference type="ChEBI" id="CHEBI:28938"/>
        <dbReference type="EC" id="3.5.4.4"/>
    </reaction>
    <physiologicalReaction direction="left-to-right" evidence="7">
        <dbReference type="Rhea" id="RHEA:24409"/>
    </physiologicalReaction>
</comment>
<dbReference type="SUPFAM" id="SSF64438">
    <property type="entry name" value="CNF1/YfiH-like putative cysteine hydrolases"/>
    <property type="match status" value="1"/>
</dbReference>
<dbReference type="InterPro" id="IPR038371">
    <property type="entry name" value="Cu_polyphenol_OxRdtase_sf"/>
</dbReference>
<evidence type="ECO:0000256" key="10">
    <source>
        <dbReference type="RuleBase" id="RU361274"/>
    </source>
</evidence>
<dbReference type="InterPro" id="IPR011324">
    <property type="entry name" value="Cytotoxic_necrot_fac-like_cat"/>
</dbReference>
<comment type="similarity">
    <text evidence="2 10">Belongs to the purine nucleoside phosphorylase YfiH/LACC1 family.</text>
</comment>
<dbReference type="PANTHER" id="PTHR30616:SF2">
    <property type="entry name" value="PURINE NUCLEOSIDE PHOSPHORYLASE LACC1"/>
    <property type="match status" value="1"/>
</dbReference>
<dbReference type="EMBL" id="MHCP01000014">
    <property type="protein sequence ID" value="OGY24291.1"/>
    <property type="molecule type" value="Genomic_DNA"/>
</dbReference>
<evidence type="ECO:0000256" key="3">
    <source>
        <dbReference type="ARBA" id="ARBA00022679"/>
    </source>
</evidence>
<evidence type="ECO:0000313" key="11">
    <source>
        <dbReference type="EMBL" id="OGY24291.1"/>
    </source>
</evidence>
<sequence>MLQKNKKDFYSSAAFQVFKELTCGFSTVEFGNMKPSMGVKQKAMANQKKFLKTLLIGRELIDCQQVHGNNISIADQTSIGKTVKHSDGLVTKEKNLFLAIYVADCLPILAYDPKKQVCGIAHAGWRGTIGKIAKNLINHFKKLGSKPIDIKIVFGPCLDFCHYEIKEDVANKFRDAGLEKAILESVSGKIYLDLRTANLIQLKEAGVLLSNIDLNRRACTYEMEDFYSFRREKENLRGKTAAVIGINN</sequence>
<comment type="catalytic activity">
    <reaction evidence="8">
        <text>adenosine + phosphate = alpha-D-ribose 1-phosphate + adenine</text>
        <dbReference type="Rhea" id="RHEA:27642"/>
        <dbReference type="ChEBI" id="CHEBI:16335"/>
        <dbReference type="ChEBI" id="CHEBI:16708"/>
        <dbReference type="ChEBI" id="CHEBI:43474"/>
        <dbReference type="ChEBI" id="CHEBI:57720"/>
        <dbReference type="EC" id="2.4.2.1"/>
    </reaction>
    <physiologicalReaction direction="left-to-right" evidence="8">
        <dbReference type="Rhea" id="RHEA:27643"/>
    </physiologicalReaction>
</comment>
<dbReference type="CDD" id="cd16833">
    <property type="entry name" value="YfiH"/>
    <property type="match status" value="1"/>
</dbReference>
<dbReference type="STRING" id="1802593.A2172_00270"/>
<evidence type="ECO:0000313" key="12">
    <source>
        <dbReference type="Proteomes" id="UP000176631"/>
    </source>
</evidence>
<evidence type="ECO:0000256" key="1">
    <source>
        <dbReference type="ARBA" id="ARBA00000553"/>
    </source>
</evidence>
<gene>
    <name evidence="11" type="ORF">A2172_00270</name>
</gene>
<keyword evidence="3" id="KW-0808">Transferase</keyword>
<evidence type="ECO:0000256" key="9">
    <source>
        <dbReference type="ARBA" id="ARBA00049893"/>
    </source>
</evidence>
<proteinExistence type="inferred from homology"/>
<dbReference type="GO" id="GO:0016787">
    <property type="term" value="F:hydrolase activity"/>
    <property type="evidence" value="ECO:0007669"/>
    <property type="project" value="UniProtKB-KW"/>
</dbReference>
<dbReference type="Gene3D" id="3.60.140.10">
    <property type="entry name" value="CNF1/YfiH-like putative cysteine hydrolases"/>
    <property type="match status" value="1"/>
</dbReference>
<dbReference type="Pfam" id="PF02578">
    <property type="entry name" value="Cu-oxidase_4"/>
    <property type="match status" value="1"/>
</dbReference>
<evidence type="ECO:0000256" key="6">
    <source>
        <dbReference type="ARBA" id="ARBA00022833"/>
    </source>
</evidence>
<dbReference type="Proteomes" id="UP000176631">
    <property type="component" value="Unassembled WGS sequence"/>
</dbReference>
<keyword evidence="6" id="KW-0862">Zinc</keyword>
<keyword evidence="5" id="KW-0378">Hydrolase</keyword>
<evidence type="ECO:0000256" key="5">
    <source>
        <dbReference type="ARBA" id="ARBA00022801"/>
    </source>
</evidence>
<evidence type="ECO:0000256" key="4">
    <source>
        <dbReference type="ARBA" id="ARBA00022723"/>
    </source>
</evidence>